<gene>
    <name evidence="3" type="primary">cheD</name>
    <name evidence="4" type="ORF">ACFSM5_02560</name>
</gene>
<sequence>MIGIHENDTLAAVFLNQGEIYCTATPTVISTVLGSCISVCLWDGRRGIGGMNHYVLPEAKNRARSLRYGDVAVAALVQKMIDLGSVPEDIDAKIFGGASAIPSQSPAVGDGNIRVAMDVLEKAGISVAARSTGGHGGCVIHFHTISGEVLVRRLPPMAVAVAE</sequence>
<dbReference type="Proteomes" id="UP001597295">
    <property type="component" value="Unassembled WGS sequence"/>
</dbReference>
<dbReference type="HAMAP" id="MF_01440">
    <property type="entry name" value="CheD"/>
    <property type="match status" value="1"/>
</dbReference>
<dbReference type="RefSeq" id="WP_379874669.1">
    <property type="nucleotide sequence ID" value="NZ_JBHUIP010000003.1"/>
</dbReference>
<protein>
    <recommendedName>
        <fullName evidence="3">Probable chemoreceptor glutamine deamidase CheD</fullName>
        <ecNumber evidence="3">3.5.1.44</ecNumber>
    </recommendedName>
</protein>
<dbReference type="Gene3D" id="3.30.1330.200">
    <property type="match status" value="1"/>
</dbReference>
<keyword evidence="5" id="KW-1185">Reference proteome</keyword>
<evidence type="ECO:0000256" key="1">
    <source>
        <dbReference type="ARBA" id="ARBA00022500"/>
    </source>
</evidence>
<dbReference type="Pfam" id="PF03975">
    <property type="entry name" value="CheD"/>
    <property type="match status" value="1"/>
</dbReference>
<reference evidence="5" key="1">
    <citation type="journal article" date="2019" name="Int. J. Syst. Evol. Microbiol.">
        <title>The Global Catalogue of Microorganisms (GCM) 10K type strain sequencing project: providing services to taxonomists for standard genome sequencing and annotation.</title>
        <authorList>
            <consortium name="The Broad Institute Genomics Platform"/>
            <consortium name="The Broad Institute Genome Sequencing Center for Infectious Disease"/>
            <person name="Wu L."/>
            <person name="Ma J."/>
        </authorList>
    </citation>
    <scope>NUCLEOTIDE SEQUENCE [LARGE SCALE GENOMIC DNA]</scope>
    <source>
        <strain evidence="5">CGMCC 1.19062</strain>
    </source>
</reference>
<keyword evidence="2 3" id="KW-0378">Hydrolase</keyword>
<proteinExistence type="inferred from homology"/>
<comment type="caution">
    <text evidence="4">The sequence shown here is derived from an EMBL/GenBank/DDBJ whole genome shotgun (WGS) entry which is preliminary data.</text>
</comment>
<comment type="function">
    <text evidence="3">Probably deamidates glutamine residues to glutamate on methyl-accepting chemotaxis receptors (MCPs), playing an important role in chemotaxis.</text>
</comment>
<comment type="similarity">
    <text evidence="3">Belongs to the CheD family.</text>
</comment>
<dbReference type="EMBL" id="JBHUIP010000003">
    <property type="protein sequence ID" value="MFD2261753.1"/>
    <property type="molecule type" value="Genomic_DNA"/>
</dbReference>
<dbReference type="CDD" id="cd16352">
    <property type="entry name" value="CheD"/>
    <property type="match status" value="1"/>
</dbReference>
<comment type="catalytic activity">
    <reaction evidence="3">
        <text>L-glutaminyl-[protein] + H2O = L-glutamyl-[protein] + NH4(+)</text>
        <dbReference type="Rhea" id="RHEA:16441"/>
        <dbReference type="Rhea" id="RHEA-COMP:10207"/>
        <dbReference type="Rhea" id="RHEA-COMP:10208"/>
        <dbReference type="ChEBI" id="CHEBI:15377"/>
        <dbReference type="ChEBI" id="CHEBI:28938"/>
        <dbReference type="ChEBI" id="CHEBI:29973"/>
        <dbReference type="ChEBI" id="CHEBI:30011"/>
        <dbReference type="EC" id="3.5.1.44"/>
    </reaction>
</comment>
<keyword evidence="1 3" id="KW-0145">Chemotaxis</keyword>
<dbReference type="PANTHER" id="PTHR35147:SF3">
    <property type="entry name" value="CHEMORECEPTOR GLUTAMINE DEAMIDASE CHED 1-RELATED"/>
    <property type="match status" value="1"/>
</dbReference>
<name>A0ABW5DML9_9PROT</name>
<dbReference type="InterPro" id="IPR011324">
    <property type="entry name" value="Cytotoxic_necrot_fac-like_cat"/>
</dbReference>
<dbReference type="InterPro" id="IPR038592">
    <property type="entry name" value="CheD-like_sf"/>
</dbReference>
<dbReference type="InterPro" id="IPR005659">
    <property type="entry name" value="Chemorcpt_Glu_NH3ase_CheD"/>
</dbReference>
<dbReference type="EC" id="3.5.1.44" evidence="3"/>
<evidence type="ECO:0000313" key="4">
    <source>
        <dbReference type="EMBL" id="MFD2261753.1"/>
    </source>
</evidence>
<dbReference type="SUPFAM" id="SSF64438">
    <property type="entry name" value="CNF1/YfiH-like putative cysteine hydrolases"/>
    <property type="match status" value="1"/>
</dbReference>
<evidence type="ECO:0000313" key="5">
    <source>
        <dbReference type="Proteomes" id="UP001597295"/>
    </source>
</evidence>
<organism evidence="4 5">
    <name type="scientific">Lacibacterium aquatile</name>
    <dbReference type="NCBI Taxonomy" id="1168082"/>
    <lineage>
        <taxon>Bacteria</taxon>
        <taxon>Pseudomonadati</taxon>
        <taxon>Pseudomonadota</taxon>
        <taxon>Alphaproteobacteria</taxon>
        <taxon>Rhodospirillales</taxon>
        <taxon>Rhodospirillaceae</taxon>
    </lineage>
</organism>
<dbReference type="PANTHER" id="PTHR35147">
    <property type="entry name" value="CHEMORECEPTOR GLUTAMINE DEAMIDASE CHED-RELATED"/>
    <property type="match status" value="1"/>
</dbReference>
<evidence type="ECO:0000256" key="2">
    <source>
        <dbReference type="ARBA" id="ARBA00022801"/>
    </source>
</evidence>
<accession>A0ABW5DML9</accession>
<evidence type="ECO:0000256" key="3">
    <source>
        <dbReference type="HAMAP-Rule" id="MF_01440"/>
    </source>
</evidence>